<dbReference type="SUPFAM" id="SSF51445">
    <property type="entry name" value="(Trans)glycosidases"/>
    <property type="match status" value="1"/>
</dbReference>
<accession>A0A1H6XC01</accession>
<evidence type="ECO:0000313" key="8">
    <source>
        <dbReference type="Proteomes" id="UP000183028"/>
    </source>
</evidence>
<dbReference type="AlphaFoldDB" id="A0A1H6XC01"/>
<dbReference type="InterPro" id="IPR017853">
    <property type="entry name" value="GH"/>
</dbReference>
<feature type="active site" description="Nucleophile" evidence="4">
    <location>
        <position position="262"/>
    </location>
</feature>
<feature type="domain" description="GH26" evidence="6">
    <location>
        <begin position="1"/>
        <end position="318"/>
    </location>
</feature>
<keyword evidence="5" id="KW-0812">Transmembrane</keyword>
<reference evidence="8" key="1">
    <citation type="submission" date="2016-10" db="EMBL/GenBank/DDBJ databases">
        <authorList>
            <person name="Varghese N."/>
        </authorList>
    </citation>
    <scope>NUCLEOTIDE SEQUENCE [LARGE SCALE GENOMIC DNA]</scope>
    <source>
        <strain evidence="8">DSM 20406</strain>
    </source>
</reference>
<dbReference type="EMBL" id="FNYK01000077">
    <property type="protein sequence ID" value="SEJ22065.1"/>
    <property type="molecule type" value="Genomic_DNA"/>
</dbReference>
<dbReference type="RefSeq" id="WP_074732743.1">
    <property type="nucleotide sequence ID" value="NZ_FNYK01000077.1"/>
</dbReference>
<feature type="transmembrane region" description="Helical" evidence="5">
    <location>
        <begin position="5"/>
        <end position="26"/>
    </location>
</feature>
<evidence type="ECO:0000256" key="5">
    <source>
        <dbReference type="SAM" id="Phobius"/>
    </source>
</evidence>
<evidence type="ECO:0000256" key="3">
    <source>
        <dbReference type="ARBA" id="ARBA00023295"/>
    </source>
</evidence>
<keyword evidence="5" id="KW-1133">Transmembrane helix</keyword>
<dbReference type="Pfam" id="PF02156">
    <property type="entry name" value="Glyco_hydro_26"/>
    <property type="match status" value="1"/>
</dbReference>
<dbReference type="Proteomes" id="UP000183028">
    <property type="component" value="Unassembled WGS sequence"/>
</dbReference>
<sequence length="327" mass="38070">MRRKIYTFILAIVLGGGVIGFFYYVFNLGSINEKNLAKDDLNSESSSNVNRYLSFDDSKNNVGIYMNDPKDIESLAIIPDIIGWYETWFGDESTDKIKMACDDLAYTPFITWQPSMVSLNDIANGKYDDYVTSFFSRLGSECAQTDVLLRFAHEMEWRPWYTEGWYTWQIANSEESYKNAWIHLNTISKELAPNVKWIWSPNRADQYTTAYYPGDGYVDYVSLSLNHETDHPYTYSDFGAFYENEGQKTYLEKYNKKIIISEIAYSSNNATTKANYLDSIFSYLENDPNIVGVVYFDFNIADNKQFKITDNPAYMQIFYNAIDKYRK</sequence>
<dbReference type="GO" id="GO:0016985">
    <property type="term" value="F:mannan endo-1,4-beta-mannosidase activity"/>
    <property type="evidence" value="ECO:0007669"/>
    <property type="project" value="InterPro"/>
</dbReference>
<dbReference type="InterPro" id="IPR000805">
    <property type="entry name" value="Glyco_hydro_26"/>
</dbReference>
<evidence type="ECO:0000259" key="6">
    <source>
        <dbReference type="PROSITE" id="PS51764"/>
    </source>
</evidence>
<dbReference type="Gene3D" id="3.20.20.80">
    <property type="entry name" value="Glycosidases"/>
    <property type="match status" value="1"/>
</dbReference>
<evidence type="ECO:0000256" key="1">
    <source>
        <dbReference type="ARBA" id="ARBA00007754"/>
    </source>
</evidence>
<protein>
    <submittedName>
        <fullName evidence="7">Glycosyl hydrolase family 26</fullName>
    </submittedName>
</protein>
<dbReference type="PANTHER" id="PTHR40079">
    <property type="entry name" value="MANNAN ENDO-1,4-BETA-MANNOSIDASE E-RELATED"/>
    <property type="match status" value="1"/>
</dbReference>
<comment type="similarity">
    <text evidence="1 4">Belongs to the glycosyl hydrolase 26 family.</text>
</comment>
<keyword evidence="5" id="KW-0472">Membrane</keyword>
<evidence type="ECO:0000256" key="4">
    <source>
        <dbReference type="PROSITE-ProRule" id="PRU01100"/>
    </source>
</evidence>
<organism evidence="7 8">
    <name type="scientific">Sharpea azabuensis</name>
    <dbReference type="NCBI Taxonomy" id="322505"/>
    <lineage>
        <taxon>Bacteria</taxon>
        <taxon>Bacillati</taxon>
        <taxon>Bacillota</taxon>
        <taxon>Erysipelotrichia</taxon>
        <taxon>Erysipelotrichales</taxon>
        <taxon>Coprobacillaceae</taxon>
        <taxon>Sharpea</taxon>
    </lineage>
</organism>
<dbReference type="PANTHER" id="PTHR40079:SF4">
    <property type="entry name" value="GH26 DOMAIN-CONTAINING PROTEIN-RELATED"/>
    <property type="match status" value="1"/>
</dbReference>
<evidence type="ECO:0000313" key="7">
    <source>
        <dbReference type="EMBL" id="SEJ22065.1"/>
    </source>
</evidence>
<feature type="active site" description="Proton donor" evidence="4">
    <location>
        <position position="154"/>
    </location>
</feature>
<keyword evidence="2 4" id="KW-0378">Hydrolase</keyword>
<keyword evidence="8" id="KW-1185">Reference proteome</keyword>
<name>A0A1H6XC01_9FIRM</name>
<keyword evidence="3 4" id="KW-0326">Glycosidase</keyword>
<gene>
    <name evidence="7" type="ORF">SAMN04487834_10774</name>
</gene>
<dbReference type="GO" id="GO:0006080">
    <property type="term" value="P:substituted mannan metabolic process"/>
    <property type="evidence" value="ECO:0007669"/>
    <property type="project" value="InterPro"/>
</dbReference>
<dbReference type="PROSITE" id="PS51764">
    <property type="entry name" value="GH26"/>
    <property type="match status" value="1"/>
</dbReference>
<dbReference type="InterPro" id="IPR022790">
    <property type="entry name" value="GH26_dom"/>
</dbReference>
<proteinExistence type="inferred from homology"/>
<evidence type="ECO:0000256" key="2">
    <source>
        <dbReference type="ARBA" id="ARBA00022801"/>
    </source>
</evidence>